<sequence length="335" mass="33596">MIVTDLPTLDPPADQTVLDLVGKLAERLLDRADRPDAPAAVSVLAAHGVWTLGAPEAAGGGGADASTTASALAILGASWPALALAAAHANAAAVAVAAVCGAGSELRNLHEHGRPIVVVDAALGTAIAEPLGERTQVVVPRTDATGAADLLVLFADGVAFVRAAEVTFSSPARICGLHGSFAMSARTVLTQRHRGGSPDLAAEVRVRLIRGITAVAAGIATAASGHAGRYADERVQFGGPLSAIATVQIALAEQRRVAATALTGAAGCAGPERDVAAVLASALDGAADAATSAIQILGGYGYLRDYPVEELFRDALSLRAAANAVCRNLGPGEPR</sequence>
<evidence type="ECO:0000256" key="4">
    <source>
        <dbReference type="ARBA" id="ARBA00022827"/>
    </source>
</evidence>
<gene>
    <name evidence="6" type="ORF">M6B22_06325</name>
</gene>
<name>A0ABY7K3A3_9ACTN</name>
<dbReference type="PANTHER" id="PTHR43884">
    <property type="entry name" value="ACYL-COA DEHYDROGENASE"/>
    <property type="match status" value="1"/>
</dbReference>
<feature type="domain" description="Acyl-CoA dehydrogenase/oxidase C-terminal" evidence="5">
    <location>
        <begin position="212"/>
        <end position="320"/>
    </location>
</feature>
<protein>
    <recommendedName>
        <fullName evidence="5">Acyl-CoA dehydrogenase/oxidase C-terminal domain-containing protein</fullName>
    </recommendedName>
</protein>
<evidence type="ECO:0000256" key="3">
    <source>
        <dbReference type="ARBA" id="ARBA00022630"/>
    </source>
</evidence>
<dbReference type="InterPro" id="IPR009100">
    <property type="entry name" value="AcylCoA_DH/oxidase_NM_dom_sf"/>
</dbReference>
<evidence type="ECO:0000313" key="7">
    <source>
        <dbReference type="Proteomes" id="UP001164693"/>
    </source>
</evidence>
<dbReference type="Gene3D" id="1.10.540.10">
    <property type="entry name" value="Acyl-CoA dehydrogenase/oxidase, N-terminal domain"/>
    <property type="match status" value="1"/>
</dbReference>
<accession>A0ABY7K3A3</accession>
<organism evidence="6 7">
    <name type="scientific">Jatrophihabitans cynanchi</name>
    <dbReference type="NCBI Taxonomy" id="2944128"/>
    <lineage>
        <taxon>Bacteria</taxon>
        <taxon>Bacillati</taxon>
        <taxon>Actinomycetota</taxon>
        <taxon>Actinomycetes</taxon>
        <taxon>Jatrophihabitantales</taxon>
        <taxon>Jatrophihabitantaceae</taxon>
        <taxon>Jatrophihabitans</taxon>
    </lineage>
</organism>
<keyword evidence="4" id="KW-0274">FAD</keyword>
<keyword evidence="3" id="KW-0285">Flavoprotein</keyword>
<dbReference type="Proteomes" id="UP001164693">
    <property type="component" value="Chromosome"/>
</dbReference>
<comment type="cofactor">
    <cofactor evidence="1">
        <name>FAD</name>
        <dbReference type="ChEBI" id="CHEBI:57692"/>
    </cofactor>
</comment>
<dbReference type="SUPFAM" id="SSF47203">
    <property type="entry name" value="Acyl-CoA dehydrogenase C-terminal domain-like"/>
    <property type="match status" value="1"/>
</dbReference>
<evidence type="ECO:0000259" key="5">
    <source>
        <dbReference type="Pfam" id="PF00441"/>
    </source>
</evidence>
<evidence type="ECO:0000256" key="2">
    <source>
        <dbReference type="ARBA" id="ARBA00009347"/>
    </source>
</evidence>
<dbReference type="Gene3D" id="1.20.140.10">
    <property type="entry name" value="Butyryl-CoA Dehydrogenase, subunit A, domain 3"/>
    <property type="match status" value="1"/>
</dbReference>
<keyword evidence="7" id="KW-1185">Reference proteome</keyword>
<dbReference type="EMBL" id="CP097463">
    <property type="protein sequence ID" value="WAX58378.1"/>
    <property type="molecule type" value="Genomic_DNA"/>
</dbReference>
<proteinExistence type="inferred from homology"/>
<dbReference type="RefSeq" id="WP_269444926.1">
    <property type="nucleotide sequence ID" value="NZ_CP097463.1"/>
</dbReference>
<dbReference type="Pfam" id="PF00441">
    <property type="entry name" value="Acyl-CoA_dh_1"/>
    <property type="match status" value="1"/>
</dbReference>
<dbReference type="InterPro" id="IPR037069">
    <property type="entry name" value="AcylCoA_DH/ox_N_sf"/>
</dbReference>
<evidence type="ECO:0000256" key="1">
    <source>
        <dbReference type="ARBA" id="ARBA00001974"/>
    </source>
</evidence>
<dbReference type="PANTHER" id="PTHR43884:SF12">
    <property type="entry name" value="ISOVALERYL-COA DEHYDROGENASE, MITOCHONDRIAL-RELATED"/>
    <property type="match status" value="1"/>
</dbReference>
<evidence type="ECO:0000313" key="6">
    <source>
        <dbReference type="EMBL" id="WAX58378.1"/>
    </source>
</evidence>
<comment type="similarity">
    <text evidence="2">Belongs to the acyl-CoA dehydrogenase family.</text>
</comment>
<dbReference type="InterPro" id="IPR009075">
    <property type="entry name" value="AcylCo_DH/oxidase_C"/>
</dbReference>
<dbReference type="SUPFAM" id="SSF56645">
    <property type="entry name" value="Acyl-CoA dehydrogenase NM domain-like"/>
    <property type="match status" value="1"/>
</dbReference>
<reference evidence="6" key="1">
    <citation type="submission" date="2022-05" db="EMBL/GenBank/DDBJ databases">
        <title>Jatrophihabitans sp. SB3-54 whole genome sequence.</title>
        <authorList>
            <person name="Suh M.K."/>
            <person name="Eom M.K."/>
            <person name="Kim J.S."/>
            <person name="Kim H.S."/>
            <person name="Do H.E."/>
            <person name="Shin Y.K."/>
            <person name="Lee J.-S."/>
        </authorList>
    </citation>
    <scope>NUCLEOTIDE SEQUENCE</scope>
    <source>
        <strain evidence="6">SB3-54</strain>
    </source>
</reference>
<dbReference type="InterPro" id="IPR036250">
    <property type="entry name" value="AcylCo_DH-like_C"/>
</dbReference>